<evidence type="ECO:0000259" key="13">
    <source>
        <dbReference type="PROSITE" id="PS50880"/>
    </source>
</evidence>
<proteinExistence type="inferred from homology"/>
<comment type="function">
    <text evidence="11">Required for correct processing of both the 5' and 3' ends of 5S rRNA precursor. Cleaves both sides of a double-stranded region yielding mature 5S rRNA in one step.</text>
</comment>
<evidence type="ECO:0000256" key="10">
    <source>
        <dbReference type="ARBA" id="ARBA00022884"/>
    </source>
</evidence>
<dbReference type="CDD" id="cd01027">
    <property type="entry name" value="TOPRIM_RNase_M5_like"/>
    <property type="match status" value="1"/>
</dbReference>
<name>A0A1H3UW00_9BACI</name>
<evidence type="ECO:0000256" key="12">
    <source>
        <dbReference type="NCBIfam" id="TIGR00334"/>
    </source>
</evidence>
<dbReference type="NCBIfam" id="TIGR00334">
    <property type="entry name" value="5S_RNA_mat_M5"/>
    <property type="match status" value="1"/>
</dbReference>
<dbReference type="PANTHER" id="PTHR39156">
    <property type="entry name" value="RIBONUCLEASE M5"/>
    <property type="match status" value="1"/>
</dbReference>
<dbReference type="GO" id="GO:0019843">
    <property type="term" value="F:rRNA binding"/>
    <property type="evidence" value="ECO:0007669"/>
    <property type="project" value="UniProtKB-KW"/>
</dbReference>
<dbReference type="GO" id="GO:0005737">
    <property type="term" value="C:cytoplasm"/>
    <property type="evidence" value="ECO:0007669"/>
    <property type="project" value="UniProtKB-SubCell"/>
</dbReference>
<dbReference type="AlphaFoldDB" id="A0A1H3UW00"/>
<dbReference type="Proteomes" id="UP000198935">
    <property type="component" value="Unassembled WGS sequence"/>
</dbReference>
<dbReference type="OrthoDB" id="9791329at2"/>
<dbReference type="GO" id="GO:0046872">
    <property type="term" value="F:metal ion binding"/>
    <property type="evidence" value="ECO:0007669"/>
    <property type="project" value="UniProtKB-KW"/>
</dbReference>
<evidence type="ECO:0000256" key="9">
    <source>
        <dbReference type="ARBA" id="ARBA00022842"/>
    </source>
</evidence>
<dbReference type="SUPFAM" id="SSF110455">
    <property type="entry name" value="Toprim domain"/>
    <property type="match status" value="1"/>
</dbReference>
<dbReference type="STRING" id="1503961.SAMN05421736_12744"/>
<feature type="domain" description="Toprim" evidence="13">
    <location>
        <begin position="6"/>
        <end position="89"/>
    </location>
</feature>
<gene>
    <name evidence="11" type="primary">rnmV</name>
    <name evidence="14" type="ORF">SAMN05421736_12744</name>
</gene>
<dbReference type="SMART" id="SM00493">
    <property type="entry name" value="TOPRIM"/>
    <property type="match status" value="1"/>
</dbReference>
<comment type="subcellular location">
    <subcellularLocation>
        <location evidence="11">Cytoplasm</location>
    </subcellularLocation>
</comment>
<accession>A0A1H3UW00</accession>
<reference evidence="15" key="1">
    <citation type="submission" date="2016-10" db="EMBL/GenBank/DDBJ databases">
        <authorList>
            <person name="Varghese N."/>
            <person name="Submissions S."/>
        </authorList>
    </citation>
    <scope>NUCLEOTIDE SEQUENCE [LARGE SCALE GENOMIC DNA]</scope>
    <source>
        <strain evidence="15">SP</strain>
    </source>
</reference>
<keyword evidence="1 11" id="KW-0963">Cytoplasm</keyword>
<dbReference type="Gene3D" id="3.40.1360.10">
    <property type="match status" value="1"/>
</dbReference>
<organism evidence="14 15">
    <name type="scientific">Evansella caseinilytica</name>
    <dbReference type="NCBI Taxonomy" id="1503961"/>
    <lineage>
        <taxon>Bacteria</taxon>
        <taxon>Bacillati</taxon>
        <taxon>Bacillota</taxon>
        <taxon>Bacilli</taxon>
        <taxon>Bacillales</taxon>
        <taxon>Bacillaceae</taxon>
        <taxon>Evansella</taxon>
    </lineage>
</organism>
<evidence type="ECO:0000256" key="3">
    <source>
        <dbReference type="ARBA" id="ARBA00022552"/>
    </source>
</evidence>
<dbReference type="EC" id="3.1.26.8" evidence="11 12"/>
<comment type="similarity">
    <text evidence="11">Belongs to the ribonuclease M5 family.</text>
</comment>
<evidence type="ECO:0000256" key="8">
    <source>
        <dbReference type="ARBA" id="ARBA00022801"/>
    </source>
</evidence>
<dbReference type="PANTHER" id="PTHR39156:SF1">
    <property type="entry name" value="RIBONUCLEASE M5"/>
    <property type="match status" value="1"/>
</dbReference>
<evidence type="ECO:0000256" key="6">
    <source>
        <dbReference type="ARBA" id="ARBA00022730"/>
    </source>
</evidence>
<keyword evidence="3 11" id="KW-0698">rRNA processing</keyword>
<evidence type="ECO:0000313" key="14">
    <source>
        <dbReference type="EMBL" id="SDZ66508.1"/>
    </source>
</evidence>
<dbReference type="InterPro" id="IPR006171">
    <property type="entry name" value="TOPRIM_dom"/>
</dbReference>
<evidence type="ECO:0000313" key="15">
    <source>
        <dbReference type="Proteomes" id="UP000198935"/>
    </source>
</evidence>
<evidence type="ECO:0000256" key="5">
    <source>
        <dbReference type="ARBA" id="ARBA00022723"/>
    </source>
</evidence>
<dbReference type="GO" id="GO:0043822">
    <property type="term" value="F:ribonuclease M5 activity"/>
    <property type="evidence" value="ECO:0007669"/>
    <property type="project" value="UniProtKB-UniRule"/>
</dbReference>
<evidence type="ECO:0000256" key="7">
    <source>
        <dbReference type="ARBA" id="ARBA00022759"/>
    </source>
</evidence>
<comment type="catalytic activity">
    <reaction evidence="11">
        <text>Endonucleolytic cleavage of RNA, removing 21 and 42 nucleotides, respectively, from the 5'- and 3'-termini of a 5S-rRNA precursor.</text>
        <dbReference type="EC" id="3.1.26.8"/>
    </reaction>
</comment>
<keyword evidence="7 11" id="KW-0255">Endonuclease</keyword>
<dbReference type="EMBL" id="FNPI01000027">
    <property type="protein sequence ID" value="SDZ66508.1"/>
    <property type="molecule type" value="Genomic_DNA"/>
</dbReference>
<keyword evidence="9" id="KW-0460">Magnesium</keyword>
<keyword evidence="4 11" id="KW-0540">Nuclease</keyword>
<dbReference type="Pfam" id="PF01751">
    <property type="entry name" value="Toprim"/>
    <property type="match status" value="1"/>
</dbReference>
<dbReference type="InterPro" id="IPR034141">
    <property type="entry name" value="TOPRIM_RNase_M5-like"/>
</dbReference>
<dbReference type="InterPro" id="IPR004466">
    <property type="entry name" value="RNase_M5"/>
</dbReference>
<dbReference type="FunFam" id="3.40.1360.10:FF:000006">
    <property type="entry name" value="Ribonuclease M5"/>
    <property type="match status" value="1"/>
</dbReference>
<dbReference type="GO" id="GO:0006364">
    <property type="term" value="P:rRNA processing"/>
    <property type="evidence" value="ECO:0007669"/>
    <property type="project" value="UniProtKB-UniRule"/>
</dbReference>
<keyword evidence="6 11" id="KW-0699">rRNA-binding</keyword>
<keyword evidence="15" id="KW-1185">Reference proteome</keyword>
<evidence type="ECO:0000256" key="4">
    <source>
        <dbReference type="ARBA" id="ARBA00022722"/>
    </source>
</evidence>
<dbReference type="HAMAP" id="MF_01469">
    <property type="entry name" value="RNase_M5"/>
    <property type="match status" value="1"/>
</dbReference>
<sequence>MKEIIQEMIVVEGKSDTNVLKKYFECDTIETNGSAVEGHVIKKVKLALERRGVIIFTDPDYPGEKIRRTIDSAVPGCKHAFLPKEAAVDYRKNKVGVEHAAKADLMKALAAAKPSCATAAAEAEEISIDDLVACGLIAGAGAKEKRERLGVLLHIGYTNGKQLFKRLQQFRITKAEFLDALRQVEKESKDE</sequence>
<protein>
    <recommendedName>
        <fullName evidence="11 12">Ribonuclease M5</fullName>
        <ecNumber evidence="11 12">3.1.26.8</ecNumber>
    </recommendedName>
    <alternativeName>
        <fullName evidence="11">RNase M5</fullName>
    </alternativeName>
    <alternativeName>
        <fullName evidence="11">Ribosomal RNA terminal maturase M5</fullName>
    </alternativeName>
</protein>
<dbReference type="InterPro" id="IPR025156">
    <property type="entry name" value="RNase_M5_C"/>
</dbReference>
<dbReference type="PROSITE" id="PS50880">
    <property type="entry name" value="TOPRIM"/>
    <property type="match status" value="1"/>
</dbReference>
<keyword evidence="8 11" id="KW-0378">Hydrolase</keyword>
<evidence type="ECO:0000256" key="2">
    <source>
        <dbReference type="ARBA" id="ARBA00022517"/>
    </source>
</evidence>
<keyword evidence="2 11" id="KW-0690">Ribosome biogenesis</keyword>
<keyword evidence="10 11" id="KW-0694">RNA-binding</keyword>
<dbReference type="Pfam" id="PF13331">
    <property type="entry name" value="DUF4093"/>
    <property type="match status" value="1"/>
</dbReference>
<keyword evidence="5" id="KW-0479">Metal-binding</keyword>
<evidence type="ECO:0000256" key="1">
    <source>
        <dbReference type="ARBA" id="ARBA00022490"/>
    </source>
</evidence>
<evidence type="ECO:0000256" key="11">
    <source>
        <dbReference type="HAMAP-Rule" id="MF_01469"/>
    </source>
</evidence>